<accession>A0ABR2KB11</accession>
<evidence type="ECO:0000256" key="1">
    <source>
        <dbReference type="SAM" id="MobiDB-lite"/>
    </source>
</evidence>
<feature type="compositionally biased region" description="Acidic residues" evidence="1">
    <location>
        <begin position="187"/>
        <end position="198"/>
    </location>
</feature>
<dbReference type="EMBL" id="JAPFFF010000006">
    <property type="protein sequence ID" value="KAK8888295.1"/>
    <property type="molecule type" value="Genomic_DNA"/>
</dbReference>
<dbReference type="Proteomes" id="UP001470230">
    <property type="component" value="Unassembled WGS sequence"/>
</dbReference>
<evidence type="ECO:0000313" key="4">
    <source>
        <dbReference type="Proteomes" id="UP001470230"/>
    </source>
</evidence>
<dbReference type="EMBL" id="JAPFFF010000484">
    <property type="protein sequence ID" value="KAK8834163.1"/>
    <property type="molecule type" value="Genomic_DNA"/>
</dbReference>
<organism evidence="3 4">
    <name type="scientific">Tritrichomonas musculus</name>
    <dbReference type="NCBI Taxonomy" id="1915356"/>
    <lineage>
        <taxon>Eukaryota</taxon>
        <taxon>Metamonada</taxon>
        <taxon>Parabasalia</taxon>
        <taxon>Tritrichomonadida</taxon>
        <taxon>Tritrichomonadidae</taxon>
        <taxon>Tritrichomonas</taxon>
    </lineage>
</organism>
<keyword evidence="4" id="KW-1185">Reference proteome</keyword>
<proteinExistence type="predicted"/>
<protein>
    <submittedName>
        <fullName evidence="3">Uncharacterized protein</fullName>
    </submittedName>
</protein>
<comment type="caution">
    <text evidence="3">The sequence shown here is derived from an EMBL/GenBank/DDBJ whole genome shotgun (WGS) entry which is preliminary data.</text>
</comment>
<evidence type="ECO:0000313" key="3">
    <source>
        <dbReference type="EMBL" id="KAK8888295.1"/>
    </source>
</evidence>
<gene>
    <name evidence="2" type="ORF">M9Y10_033259</name>
    <name evidence="3" type="ORF">M9Y10_039361</name>
</gene>
<name>A0ABR2KB11_9EUKA</name>
<evidence type="ECO:0000313" key="2">
    <source>
        <dbReference type="EMBL" id="KAK8834163.1"/>
    </source>
</evidence>
<reference evidence="3 4" key="1">
    <citation type="submission" date="2024-04" db="EMBL/GenBank/DDBJ databases">
        <title>Tritrichomonas musculus Genome.</title>
        <authorList>
            <person name="Alves-Ferreira E."/>
            <person name="Grigg M."/>
            <person name="Lorenzi H."/>
            <person name="Galac M."/>
        </authorList>
    </citation>
    <scope>NUCLEOTIDE SEQUENCE [LARGE SCALE GENOMIC DNA]</scope>
    <source>
        <strain evidence="3 4">EAF2021</strain>
    </source>
</reference>
<feature type="region of interest" description="Disordered" evidence="1">
    <location>
        <begin position="173"/>
        <end position="198"/>
    </location>
</feature>
<sequence>MIEEDNEILQYVPHMNFSYFTDRLEQMQTKNFPNDTHHQCQKKWIQVIRKAVRASNIQVVIIFLYASKTYASHCRNILSSHFDKWKKNYQIRHQARNQWIKLSKCVVLQNQYQFFDGIRDQMHEIRSNRAANYLMSLEQYQSPNYGFFLKQVNDNQIDDSAVRIGYRKREKDGLCTTTTQTPREDGNDFEFENSDSSI</sequence>